<keyword evidence="2" id="KW-1185">Reference proteome</keyword>
<dbReference type="RefSeq" id="XP_007769242.1">
    <property type="nucleotide sequence ID" value="XM_007771052.1"/>
</dbReference>
<dbReference type="KEGG" id="cput:CONPUDRAFT_144416"/>
<dbReference type="EMBL" id="JH711579">
    <property type="protein sequence ID" value="EIW80248.1"/>
    <property type="molecule type" value="Genomic_DNA"/>
</dbReference>
<dbReference type="Proteomes" id="UP000053558">
    <property type="component" value="Unassembled WGS sequence"/>
</dbReference>
<protein>
    <submittedName>
        <fullName evidence="1">Uncharacterized protein</fullName>
    </submittedName>
</protein>
<dbReference type="Gene3D" id="2.130.10.10">
    <property type="entry name" value="YVTN repeat-like/Quinoprotein amine dehydrogenase"/>
    <property type="match status" value="1"/>
</dbReference>
<dbReference type="GeneID" id="19201942"/>
<sequence length="1191" mass="134061">MLSERANGRFIFAATIVRLIDQDQPQDRLPLVCSMLRGHVERVWGSVDRLYESIIESVDLSVRDTGLQYLSRIIALAEPLSLPSLRLIFGADVHPYLLPFSALISVPAPGSADLVQIYHGSLRDYLQTRRQIEGDHSDMAHVHHELASRCFRVMAKLLKRDICNLRDPSLLHKEFPDFVERLDANVASGLRYVHHYWLHHLWGVTPDLEIEGHLLDFLENRLLYAIELYSLVGDLGGGAWMLRAAGKLVRYTGRELTLLAAQGWPDHLIRRKSDILALLYDGWRLTLDFFDAISSSALHVYESALPCCPAKSHIRRAYGHIIADATVFTFEEGLDSQWPCVIRVIDDHLEPAALSPDGSELAAISLHGYVGIWAMDTGLLVTSLRLLEIATLRDDGFVVYNGSVVALTNRRYCCLWYPSEGFAVEVVLPDNIACQGMTFSSDGVVLAVLTVESEALQVAVRVFDVETCEQVSVFPLPDHYRSSLHQYEAIEFCRHWHQVMVVLSDSVLICDLVGNKVLQVMPCYNPIGDTKEIWHFIAPAEDSVVHLAMLPDCKAEASFTPALQQAHDARRLTPLLYHGKMVAAKVDDKVAGICGRTRTNWITAVPGEECFGAVREYMHTSIVDITLVLSQSLSDEDSGSLLDDHSQLLCASDGGNVVIYRTPNEFSFLAVGRRPDSGSFSQTLRVETQENQIYTHKAAFSPRESYFAMPCVSYSLNRAHIYVWDFRDGSHKLITLRFSDAERDYGRWIVDDIRFSQDETTIVFLSCISQGWAISMVSMTSDGLMSEVSFAPLWIANSTPKNFKIAAVSQHEVDLWSHCEDGFHHFRWNKATSSLQMIASILDPSLISVTSSPGFERVYTHGFRGRCVMNLHAVDGIKEYAAEEDSDAPCWDICSWSDLCMDKDGWLRKRRRRLCWLPLRYRPYHLGQKPLKLLMEGNKVTILHLTGGKRITIQLLNTENVHPSVPYVLSGTSEVHFSLYDALASFQSDTMHKTMQRTRSRFSVLGISSECREGSSSTALVNWDGGPPLSPSQTATWCHSLWRLLRWHRKKFGDTFEFMLLRVGSGVSKMANSMFGTPDIGVSPEGEGSMQDALNNMSIWALDIPNARDEKKGVDMTRTLAFVGSRRLNRRLTKRDPDNTAAPDTLELDHLTTFESEHQSLAFRRPSLSQTQTWILTPAQQSERLSNAYVP</sequence>
<dbReference type="AlphaFoldDB" id="A0A5M3MM56"/>
<evidence type="ECO:0000313" key="2">
    <source>
        <dbReference type="Proteomes" id="UP000053558"/>
    </source>
</evidence>
<reference evidence="2" key="1">
    <citation type="journal article" date="2012" name="Science">
        <title>The Paleozoic origin of enzymatic lignin decomposition reconstructed from 31 fungal genomes.</title>
        <authorList>
            <person name="Floudas D."/>
            <person name="Binder M."/>
            <person name="Riley R."/>
            <person name="Barry K."/>
            <person name="Blanchette R.A."/>
            <person name="Henrissat B."/>
            <person name="Martinez A.T."/>
            <person name="Otillar R."/>
            <person name="Spatafora J.W."/>
            <person name="Yadav J.S."/>
            <person name="Aerts A."/>
            <person name="Benoit I."/>
            <person name="Boyd A."/>
            <person name="Carlson A."/>
            <person name="Copeland A."/>
            <person name="Coutinho P.M."/>
            <person name="de Vries R.P."/>
            <person name="Ferreira P."/>
            <person name="Findley K."/>
            <person name="Foster B."/>
            <person name="Gaskell J."/>
            <person name="Glotzer D."/>
            <person name="Gorecki P."/>
            <person name="Heitman J."/>
            <person name="Hesse C."/>
            <person name="Hori C."/>
            <person name="Igarashi K."/>
            <person name="Jurgens J.A."/>
            <person name="Kallen N."/>
            <person name="Kersten P."/>
            <person name="Kohler A."/>
            <person name="Kuees U."/>
            <person name="Kumar T.K.A."/>
            <person name="Kuo A."/>
            <person name="LaButti K."/>
            <person name="Larrondo L.F."/>
            <person name="Lindquist E."/>
            <person name="Ling A."/>
            <person name="Lombard V."/>
            <person name="Lucas S."/>
            <person name="Lundell T."/>
            <person name="Martin R."/>
            <person name="McLaughlin D.J."/>
            <person name="Morgenstern I."/>
            <person name="Morin E."/>
            <person name="Murat C."/>
            <person name="Nagy L.G."/>
            <person name="Nolan M."/>
            <person name="Ohm R.A."/>
            <person name="Patyshakuliyeva A."/>
            <person name="Rokas A."/>
            <person name="Ruiz-Duenas F.J."/>
            <person name="Sabat G."/>
            <person name="Salamov A."/>
            <person name="Samejima M."/>
            <person name="Schmutz J."/>
            <person name="Slot J.C."/>
            <person name="St John F."/>
            <person name="Stenlid J."/>
            <person name="Sun H."/>
            <person name="Sun S."/>
            <person name="Syed K."/>
            <person name="Tsang A."/>
            <person name="Wiebenga A."/>
            <person name="Young D."/>
            <person name="Pisabarro A."/>
            <person name="Eastwood D.C."/>
            <person name="Martin F."/>
            <person name="Cullen D."/>
            <person name="Grigoriev I.V."/>
            <person name="Hibbett D.S."/>
        </authorList>
    </citation>
    <scope>NUCLEOTIDE SEQUENCE [LARGE SCALE GENOMIC DNA]</scope>
    <source>
        <strain evidence="2">RWD-64-598 SS2</strain>
    </source>
</reference>
<organism evidence="1 2">
    <name type="scientific">Coniophora puteana (strain RWD-64-598)</name>
    <name type="common">Brown rot fungus</name>
    <dbReference type="NCBI Taxonomy" id="741705"/>
    <lineage>
        <taxon>Eukaryota</taxon>
        <taxon>Fungi</taxon>
        <taxon>Dikarya</taxon>
        <taxon>Basidiomycota</taxon>
        <taxon>Agaricomycotina</taxon>
        <taxon>Agaricomycetes</taxon>
        <taxon>Agaricomycetidae</taxon>
        <taxon>Boletales</taxon>
        <taxon>Coniophorineae</taxon>
        <taxon>Coniophoraceae</taxon>
        <taxon>Coniophora</taxon>
    </lineage>
</organism>
<dbReference type="OrthoDB" id="3266532at2759"/>
<proteinExistence type="predicted"/>
<evidence type="ECO:0000313" key="1">
    <source>
        <dbReference type="EMBL" id="EIW80248.1"/>
    </source>
</evidence>
<dbReference type="InterPro" id="IPR015943">
    <property type="entry name" value="WD40/YVTN_repeat-like_dom_sf"/>
</dbReference>
<name>A0A5M3MM56_CONPW</name>
<comment type="caution">
    <text evidence="1">The sequence shown here is derived from an EMBL/GenBank/DDBJ whole genome shotgun (WGS) entry which is preliminary data.</text>
</comment>
<accession>A0A5M3MM56</accession>
<gene>
    <name evidence="1" type="ORF">CONPUDRAFT_144416</name>
</gene>
<dbReference type="SUPFAM" id="SSF82171">
    <property type="entry name" value="DPP6 N-terminal domain-like"/>
    <property type="match status" value="1"/>
</dbReference>